<evidence type="ECO:0000313" key="1">
    <source>
        <dbReference type="EMBL" id="PJA46611.1"/>
    </source>
</evidence>
<dbReference type="EMBL" id="PFWT01000009">
    <property type="protein sequence ID" value="PJA46611.1"/>
    <property type="molecule type" value="Genomic_DNA"/>
</dbReference>
<sequence length="193" mass="21374">MVEQPKMDERIRGFKGYGLIHILHGEGKGKTTSALGTAIRCAGSGRRVKIIYFDKGGAGHYSERAILDQIQNIDYTVTGRDRIHSITGRFDFSIQQVDRDEAERGLQIARQDLTTGDYDLVVLDEINSTTDLGMLDVSVVLSVLKSRNKGVEVVLTGRNPAPEFLIEANLISNVGSERHYFYSGVPAREGIDF</sequence>
<reference evidence="2" key="1">
    <citation type="submission" date="2017-09" db="EMBL/GenBank/DDBJ databases">
        <title>Depth-based differentiation of microbial function through sediment-hosted aquifers and enrichment of novel symbionts in the deep terrestrial subsurface.</title>
        <authorList>
            <person name="Probst A.J."/>
            <person name="Ladd B."/>
            <person name="Jarett J.K."/>
            <person name="Geller-Mcgrath D.E."/>
            <person name="Sieber C.M.K."/>
            <person name="Emerson J.B."/>
            <person name="Anantharaman K."/>
            <person name="Thomas B.C."/>
            <person name="Malmstrom R."/>
            <person name="Stieglmeier M."/>
            <person name="Klingl A."/>
            <person name="Woyke T."/>
            <person name="Ryan C.M."/>
            <person name="Banfield J.F."/>
        </authorList>
    </citation>
    <scope>NUCLEOTIDE SEQUENCE [LARGE SCALE GENOMIC DNA]</scope>
</reference>
<organism evidence="1 2">
    <name type="scientific">Candidatus Uhrbacteria bacterium CG_4_9_14_3_um_filter_41_35</name>
    <dbReference type="NCBI Taxonomy" id="1975034"/>
    <lineage>
        <taxon>Bacteria</taxon>
        <taxon>Candidatus Uhriibacteriota</taxon>
    </lineage>
</organism>
<dbReference type="SUPFAM" id="SSF52540">
    <property type="entry name" value="P-loop containing nucleoside triphosphate hydrolases"/>
    <property type="match status" value="1"/>
</dbReference>
<dbReference type="Pfam" id="PF02572">
    <property type="entry name" value="CobA_CobO_BtuR"/>
    <property type="match status" value="1"/>
</dbReference>
<dbReference type="PIRSF" id="PIRSF015617">
    <property type="entry name" value="Adensltrnsf_CobA"/>
    <property type="match status" value="1"/>
</dbReference>
<dbReference type="Gene3D" id="3.40.50.300">
    <property type="entry name" value="P-loop containing nucleotide triphosphate hydrolases"/>
    <property type="match status" value="1"/>
</dbReference>
<dbReference type="PANTHER" id="PTHR46638">
    <property type="entry name" value="CORRINOID ADENOSYLTRANSFERASE"/>
    <property type="match status" value="1"/>
</dbReference>
<name>A0A2M7XFH3_9BACT</name>
<dbReference type="InterPro" id="IPR027417">
    <property type="entry name" value="P-loop_NTPase"/>
</dbReference>
<dbReference type="Proteomes" id="UP000231263">
    <property type="component" value="Unassembled WGS sequence"/>
</dbReference>
<evidence type="ECO:0000313" key="2">
    <source>
        <dbReference type="Proteomes" id="UP000231263"/>
    </source>
</evidence>
<comment type="caution">
    <text evidence="1">The sequence shown here is derived from an EMBL/GenBank/DDBJ whole genome shotgun (WGS) entry which is preliminary data.</text>
</comment>
<dbReference type="AlphaFoldDB" id="A0A2M7XFH3"/>
<dbReference type="GO" id="GO:0008817">
    <property type="term" value="F:corrinoid adenosyltransferase activity"/>
    <property type="evidence" value="ECO:0007669"/>
    <property type="project" value="InterPro"/>
</dbReference>
<protein>
    <submittedName>
        <fullName evidence="1">Cob(I)yrinic acid a,c-diamide adenosyltransferase</fullName>
    </submittedName>
</protein>
<dbReference type="GO" id="GO:0005524">
    <property type="term" value="F:ATP binding"/>
    <property type="evidence" value="ECO:0007669"/>
    <property type="project" value="InterPro"/>
</dbReference>
<proteinExistence type="predicted"/>
<dbReference type="PANTHER" id="PTHR46638:SF1">
    <property type="entry name" value="CORRINOID ADENOSYLTRANSFERASE"/>
    <property type="match status" value="1"/>
</dbReference>
<keyword evidence="1" id="KW-0808">Transferase</keyword>
<gene>
    <name evidence="1" type="ORF">CO173_02475</name>
</gene>
<dbReference type="GO" id="GO:0009236">
    <property type="term" value="P:cobalamin biosynthetic process"/>
    <property type="evidence" value="ECO:0007669"/>
    <property type="project" value="InterPro"/>
</dbReference>
<accession>A0A2M7XFH3</accession>
<dbReference type="InterPro" id="IPR003724">
    <property type="entry name" value="CblAdoTrfase_CobA"/>
</dbReference>